<evidence type="ECO:0000256" key="1">
    <source>
        <dbReference type="SAM" id="MobiDB-lite"/>
    </source>
</evidence>
<feature type="region of interest" description="Disordered" evidence="1">
    <location>
        <begin position="1"/>
        <end position="73"/>
    </location>
</feature>
<reference evidence="2" key="1">
    <citation type="submission" date="2013-07" db="EMBL/GenBank/DDBJ databases">
        <title>The Genome Sequence of Cryptococcus bestiolae CBS10118.</title>
        <authorList>
            <consortium name="The Broad Institute Genome Sequencing Platform"/>
            <person name="Cuomo C."/>
            <person name="Litvintseva A."/>
            <person name="Chen Y."/>
            <person name="Heitman J."/>
            <person name="Sun S."/>
            <person name="Springer D."/>
            <person name="Dromer F."/>
            <person name="Young S.K."/>
            <person name="Zeng Q."/>
            <person name="Gargeya S."/>
            <person name="Fitzgerald M."/>
            <person name="Abouelleil A."/>
            <person name="Alvarado L."/>
            <person name="Berlin A.M."/>
            <person name="Chapman S.B."/>
            <person name="Dewar J."/>
            <person name="Goldberg J."/>
            <person name="Griggs A."/>
            <person name="Gujja S."/>
            <person name="Hansen M."/>
            <person name="Howarth C."/>
            <person name="Imamovic A."/>
            <person name="Larimer J."/>
            <person name="McCowan C."/>
            <person name="Murphy C."/>
            <person name="Pearson M."/>
            <person name="Priest M."/>
            <person name="Roberts A."/>
            <person name="Saif S."/>
            <person name="Shea T."/>
            <person name="Sykes S."/>
            <person name="Wortman J."/>
            <person name="Nusbaum C."/>
            <person name="Birren B."/>
        </authorList>
    </citation>
    <scope>NUCLEOTIDE SEQUENCE [LARGE SCALE GENOMIC DNA]</scope>
    <source>
        <strain evidence="2">CBS 10118</strain>
    </source>
</reference>
<sequence length="120" mass="13540">MDHSFGSKQTKDDGTRDKAWTYEFSASSPEEKEHHRSNREETLASKEEGSRRETASGFRPGDPFSSSRSEEMDLVGDAVCQRVDHQLELREREAARDRGQGIVAWQYERGMSGAEASDAK</sequence>
<name>A0A1B9FUG7_9TREE</name>
<dbReference type="AlphaFoldDB" id="A0A1B9FUG7"/>
<organism evidence="2">
    <name type="scientific">Kwoniella bestiolae CBS 10118</name>
    <dbReference type="NCBI Taxonomy" id="1296100"/>
    <lineage>
        <taxon>Eukaryota</taxon>
        <taxon>Fungi</taxon>
        <taxon>Dikarya</taxon>
        <taxon>Basidiomycota</taxon>
        <taxon>Agaricomycotina</taxon>
        <taxon>Tremellomycetes</taxon>
        <taxon>Tremellales</taxon>
        <taxon>Cryptococcaceae</taxon>
        <taxon>Kwoniella</taxon>
    </lineage>
</organism>
<feature type="compositionally biased region" description="Basic and acidic residues" evidence="1">
    <location>
        <begin position="1"/>
        <end position="20"/>
    </location>
</feature>
<feature type="compositionally biased region" description="Basic and acidic residues" evidence="1">
    <location>
        <begin position="29"/>
        <end position="54"/>
    </location>
</feature>
<dbReference type="VEuPathDB" id="FungiDB:I302_08060"/>
<proteinExistence type="predicted"/>
<accession>A0A1B9FUG7</accession>
<reference evidence="2" key="2">
    <citation type="submission" date="2014-01" db="EMBL/GenBank/DDBJ databases">
        <title>Evolution of pathogenesis and genome organization in the Tremellales.</title>
        <authorList>
            <person name="Cuomo C."/>
            <person name="Litvintseva A."/>
            <person name="Heitman J."/>
            <person name="Chen Y."/>
            <person name="Sun S."/>
            <person name="Springer D."/>
            <person name="Dromer F."/>
            <person name="Young S."/>
            <person name="Zeng Q."/>
            <person name="Chapman S."/>
            <person name="Gujja S."/>
            <person name="Saif S."/>
            <person name="Birren B."/>
        </authorList>
    </citation>
    <scope>NUCLEOTIDE SEQUENCE</scope>
    <source>
        <strain evidence="2">CBS 10118</strain>
    </source>
</reference>
<evidence type="ECO:0000313" key="2">
    <source>
        <dbReference type="EMBL" id="OCF22412.1"/>
    </source>
</evidence>
<dbReference type="EMBL" id="KI894025">
    <property type="protein sequence ID" value="OCF22412.1"/>
    <property type="molecule type" value="Genomic_DNA"/>
</dbReference>
<gene>
    <name evidence="2" type="ORF">I302_08060</name>
</gene>
<protein>
    <submittedName>
        <fullName evidence="2">Uncharacterized protein</fullName>
    </submittedName>
</protein>